<evidence type="ECO:0000313" key="6">
    <source>
        <dbReference type="Proteomes" id="UP000292535"/>
    </source>
</evidence>
<protein>
    <submittedName>
        <fullName evidence="3">Uncharacterized protein</fullName>
    </submittedName>
</protein>
<dbReference type="EMBL" id="PCGZ01000005">
    <property type="protein sequence ID" value="PKU90796.1"/>
    <property type="molecule type" value="Genomic_DNA"/>
</dbReference>
<dbReference type="RefSeq" id="WP_129853812.1">
    <property type="nucleotide sequence ID" value="NZ_JBKZAS010000003.1"/>
</dbReference>
<dbReference type="Proteomes" id="UP000233730">
    <property type="component" value="Unassembled WGS sequence"/>
</dbReference>
<evidence type="ECO:0000256" key="2">
    <source>
        <dbReference type="SAM" id="SignalP"/>
    </source>
</evidence>
<evidence type="ECO:0000256" key="1">
    <source>
        <dbReference type="SAM" id="MobiDB-lite"/>
    </source>
</evidence>
<feature type="chain" id="PRO_5036320187" evidence="2">
    <location>
        <begin position="28"/>
        <end position="284"/>
    </location>
</feature>
<proteinExistence type="predicted"/>
<name>A0A2N3QHQ8_9BIFI</name>
<keyword evidence="2" id="KW-0732">Signal</keyword>
<dbReference type="AlphaFoldDB" id="A0A2N3QHQ8"/>
<reference evidence="3 5" key="1">
    <citation type="submission" date="2017-10" db="EMBL/GenBank/DDBJ databases">
        <title>Bifidobacterium genomics.</title>
        <authorList>
            <person name="Lugli G.A."/>
            <person name="Milani C."/>
            <person name="Mancabelli L."/>
        </authorList>
    </citation>
    <scope>NUCLEOTIDE SEQUENCE [LARGE SCALE GENOMIC DNA]</scope>
    <source>
        <strain evidence="3 5">1524B</strain>
    </source>
</reference>
<reference evidence="4 6" key="2">
    <citation type="submission" date="2018-12" db="EMBL/GenBank/DDBJ databases">
        <title>Unveiling genomic diversity among members of the Bifidobacterium pseudolongum species, a widely distributed gut commensal of the animal kingdom.</title>
        <authorList>
            <person name="Lugli G.A."/>
            <person name="Duranti S."/>
            <person name="Albert K."/>
            <person name="Mancabelli L."/>
            <person name="Napoli S."/>
            <person name="Viappiani A."/>
            <person name="Anzalone R."/>
            <person name="Longhi G."/>
            <person name="Milani C."/>
            <person name="Turroni F."/>
            <person name="Alessandri G."/>
            <person name="Sela D.A."/>
            <person name="Van Sinderen D."/>
            <person name="Ventura M."/>
        </authorList>
    </citation>
    <scope>NUCLEOTIDE SEQUENCE [LARGE SCALE GENOMIC DNA]</scope>
    <source>
        <strain evidence="4 6">2032B</strain>
    </source>
</reference>
<feature type="signal peptide" evidence="2">
    <location>
        <begin position="1"/>
        <end position="27"/>
    </location>
</feature>
<organism evidence="3 5">
    <name type="scientific">Bifidobacterium pseudolongum subsp. globosum</name>
    <dbReference type="NCBI Taxonomy" id="1690"/>
    <lineage>
        <taxon>Bacteria</taxon>
        <taxon>Bacillati</taxon>
        <taxon>Actinomycetota</taxon>
        <taxon>Actinomycetes</taxon>
        <taxon>Bifidobacteriales</taxon>
        <taxon>Bifidobacteriaceae</taxon>
        <taxon>Bifidobacterium</taxon>
    </lineage>
</organism>
<evidence type="ECO:0000313" key="4">
    <source>
        <dbReference type="EMBL" id="RYQ26708.1"/>
    </source>
</evidence>
<evidence type="ECO:0000313" key="3">
    <source>
        <dbReference type="EMBL" id="PKU90796.1"/>
    </source>
</evidence>
<sequence length="284" mass="30535">MKKNRSAKMIGALMSVIMMLLAVPAHAAENPGSFAGLPMENPTSFPQLDASDFSDDTYISTPAIELPENQKLSLSSSVNRRPALSVAVMRIYALGDSSSSSGGNFGHAWISITNLNGSPLKIGGLTVADNKAITVGTWGNTDPRGLWYNAEGYAQSHGTTWSKSVSIQRPLRQVDLDIVNENIASHTSWSPLNNCSSFASQIWNSVAPDSEKVSAGGINMPKNLADSIRALGKEISWSLFAEGYRVPFDYPTYYGNPPTRKDPTFDNASTSSLGELPEGTVKEE</sequence>
<comment type="caution">
    <text evidence="3">The sequence shown here is derived from an EMBL/GenBank/DDBJ whole genome shotgun (WGS) entry which is preliminary data.</text>
</comment>
<accession>A0A2N3QHQ8</accession>
<dbReference type="Proteomes" id="UP000292535">
    <property type="component" value="Unassembled WGS sequence"/>
</dbReference>
<feature type="region of interest" description="Disordered" evidence="1">
    <location>
        <begin position="257"/>
        <end position="284"/>
    </location>
</feature>
<dbReference type="EMBL" id="RYUQ01000002">
    <property type="protein sequence ID" value="RYQ26708.1"/>
    <property type="molecule type" value="Genomic_DNA"/>
</dbReference>
<gene>
    <name evidence="3" type="ORF">CQR46_0992</name>
    <name evidence="4" type="ORF">PG2032B_1304</name>
</gene>
<evidence type="ECO:0000313" key="5">
    <source>
        <dbReference type="Proteomes" id="UP000233730"/>
    </source>
</evidence>